<reference evidence="2" key="1">
    <citation type="journal article" date="2024" name="Proc. Natl. Acad. Sci. U.S.A.">
        <title>Extraordinary preservation of gene collinearity over three hundred million years revealed in homosporous lycophytes.</title>
        <authorList>
            <person name="Li C."/>
            <person name="Wickell D."/>
            <person name="Kuo L.Y."/>
            <person name="Chen X."/>
            <person name="Nie B."/>
            <person name="Liao X."/>
            <person name="Peng D."/>
            <person name="Ji J."/>
            <person name="Jenkins J."/>
            <person name="Williams M."/>
            <person name="Shu S."/>
            <person name="Plott C."/>
            <person name="Barry K."/>
            <person name="Rajasekar S."/>
            <person name="Grimwood J."/>
            <person name="Han X."/>
            <person name="Sun S."/>
            <person name="Hou Z."/>
            <person name="He W."/>
            <person name="Dai G."/>
            <person name="Sun C."/>
            <person name="Schmutz J."/>
            <person name="Leebens-Mack J.H."/>
            <person name="Li F.W."/>
            <person name="Wang L."/>
        </authorList>
    </citation>
    <scope>NUCLEOTIDE SEQUENCE [LARGE SCALE GENOMIC DNA]</scope>
    <source>
        <strain evidence="2">cv. PW_Plant_1</strain>
    </source>
</reference>
<evidence type="ECO:0000313" key="2">
    <source>
        <dbReference type="Proteomes" id="UP001162992"/>
    </source>
</evidence>
<name>A0ACC2C264_DIPCM</name>
<dbReference type="EMBL" id="CM055103">
    <property type="protein sequence ID" value="KAJ7535914.1"/>
    <property type="molecule type" value="Genomic_DNA"/>
</dbReference>
<organism evidence="1 2">
    <name type="scientific">Diphasiastrum complanatum</name>
    <name type="common">Issler's clubmoss</name>
    <name type="synonym">Lycopodium complanatum</name>
    <dbReference type="NCBI Taxonomy" id="34168"/>
    <lineage>
        <taxon>Eukaryota</taxon>
        <taxon>Viridiplantae</taxon>
        <taxon>Streptophyta</taxon>
        <taxon>Embryophyta</taxon>
        <taxon>Tracheophyta</taxon>
        <taxon>Lycopodiopsida</taxon>
        <taxon>Lycopodiales</taxon>
        <taxon>Lycopodiaceae</taxon>
        <taxon>Lycopodioideae</taxon>
        <taxon>Diphasiastrum</taxon>
    </lineage>
</organism>
<gene>
    <name evidence="1" type="ORF">O6H91_12G050500</name>
</gene>
<dbReference type="Proteomes" id="UP001162992">
    <property type="component" value="Chromosome 12"/>
</dbReference>
<keyword evidence="2" id="KW-1185">Reference proteome</keyword>
<protein>
    <submittedName>
        <fullName evidence="1">Uncharacterized protein</fullName>
    </submittedName>
</protein>
<evidence type="ECO:0000313" key="1">
    <source>
        <dbReference type="EMBL" id="KAJ7535914.1"/>
    </source>
</evidence>
<sequence>MAVSLRLVGAAFLLVLGIICSILVVDVSSAQEGLGRIPLKKRALTKERLKASRTAAGFLRSNQLGVPFPPCLGSLKEDYLPLKNYLDAQYFGEIGIGTPPQTFDVIFDTGSSNLWVPSSKCFLSLACWFHHKYKSSKSSTYHANGTSFAIQYGTGSMSGFLSQDDVTVGDITVKGQQVFAEATIEPGLTFLAAKFDGILGLGFKEISQDKVTPLWYNIVDQKLVPEPVFSFWLNRDASDEGNGGELVLGGVDPKHFKGEHLYTPVTKEGYWQIEMGDFLINGRSTGFCAGRCAAIVDSGTSLLAGPSGIVAEINLAIGATGVLSEQCKLVVAQYGDLIVELLLAQVTPDKVCSQVGVCKVNSPGIASVLDRERADAGDDVLCSVCEMAVVWVQNQLRQNQTKSQIVSYLNQLCERIPSPNGESVVDCNAISQLPNVGFTIEGQTFVLTPEQYILEVSAGGQSQCISGFLGLDVPPPAGPLWILGDVFMGVYHTVFDFGNKRVGFAEAAH</sequence>
<proteinExistence type="predicted"/>
<comment type="caution">
    <text evidence="1">The sequence shown here is derived from an EMBL/GenBank/DDBJ whole genome shotgun (WGS) entry which is preliminary data.</text>
</comment>
<accession>A0ACC2C264</accession>